<feature type="transmembrane region" description="Helical" evidence="1">
    <location>
        <begin position="126"/>
        <end position="147"/>
    </location>
</feature>
<sequence length="218" mass="24923">MANPNTQETACLVIEYDIVKAKEGMFCQWQEAMQKEVAKFEGYVRTDIFPPVKGVQKNWHIAVHFDSPANLTNWLDSENRHLLIRYGRSKFGGYRYTSLGTGLESWFSRNLKPDASTSPPPWKQNFAVLLGLYPTVMVETLLFSHFGLMETWTLAPKMFINNLVSCSLLTWVVMPLVTRLLSFWLRPKNATLKINAIGGLLLLISYTLMISIFQTLPQ</sequence>
<dbReference type="EMBL" id="DSRU01000399">
    <property type="protein sequence ID" value="HFN01345.1"/>
    <property type="molecule type" value="Genomic_DNA"/>
</dbReference>
<keyword evidence="1" id="KW-0472">Membrane</keyword>
<evidence type="ECO:0000256" key="1">
    <source>
        <dbReference type="SAM" id="Phobius"/>
    </source>
</evidence>
<gene>
    <name evidence="2" type="ORF">ENR64_27085</name>
</gene>
<dbReference type="PANTHER" id="PTHR40057">
    <property type="entry name" value="SLR1162 PROTEIN"/>
    <property type="match status" value="1"/>
</dbReference>
<dbReference type="InterPro" id="IPR011008">
    <property type="entry name" value="Dimeric_a/b-barrel"/>
</dbReference>
<proteinExistence type="predicted"/>
<organism evidence="2">
    <name type="scientific">Oscillatoriales cyanobacterium SpSt-418</name>
    <dbReference type="NCBI Taxonomy" id="2282169"/>
    <lineage>
        <taxon>Bacteria</taxon>
        <taxon>Bacillati</taxon>
        <taxon>Cyanobacteriota</taxon>
        <taxon>Cyanophyceae</taxon>
        <taxon>Oscillatoriophycideae</taxon>
        <taxon>Oscillatoriales</taxon>
    </lineage>
</organism>
<protein>
    <recommendedName>
        <fullName evidence="3">Antibiotic biosynthesis monooxygenase</fullName>
    </recommendedName>
</protein>
<accession>A0A7C3KHP0</accession>
<comment type="caution">
    <text evidence="2">The sequence shown here is derived from an EMBL/GenBank/DDBJ whole genome shotgun (WGS) entry which is preliminary data.</text>
</comment>
<dbReference type="AlphaFoldDB" id="A0A7C3KHP0"/>
<evidence type="ECO:0000313" key="2">
    <source>
        <dbReference type="EMBL" id="HFN01345.1"/>
    </source>
</evidence>
<feature type="transmembrane region" description="Helical" evidence="1">
    <location>
        <begin position="159"/>
        <end position="182"/>
    </location>
</feature>
<dbReference type="Gene3D" id="3.30.70.100">
    <property type="match status" value="1"/>
</dbReference>
<feature type="transmembrane region" description="Helical" evidence="1">
    <location>
        <begin position="194"/>
        <end position="216"/>
    </location>
</feature>
<dbReference type="InterPro" id="IPR038762">
    <property type="entry name" value="ABM_predict"/>
</dbReference>
<reference evidence="2" key="1">
    <citation type="journal article" date="2020" name="mSystems">
        <title>Genome- and Community-Level Interaction Insights into Carbon Utilization and Element Cycling Functions of Hydrothermarchaeota in Hydrothermal Sediment.</title>
        <authorList>
            <person name="Zhou Z."/>
            <person name="Liu Y."/>
            <person name="Xu W."/>
            <person name="Pan J."/>
            <person name="Luo Z.H."/>
            <person name="Li M."/>
        </authorList>
    </citation>
    <scope>NUCLEOTIDE SEQUENCE [LARGE SCALE GENOMIC DNA]</scope>
    <source>
        <strain evidence="2">SpSt-418</strain>
    </source>
</reference>
<name>A0A7C3KHP0_9CYAN</name>
<keyword evidence="1" id="KW-0812">Transmembrane</keyword>
<keyword evidence="1" id="KW-1133">Transmembrane helix</keyword>
<dbReference type="SUPFAM" id="SSF54909">
    <property type="entry name" value="Dimeric alpha+beta barrel"/>
    <property type="match status" value="1"/>
</dbReference>
<evidence type="ECO:0008006" key="3">
    <source>
        <dbReference type="Google" id="ProtNLM"/>
    </source>
</evidence>
<dbReference type="PANTHER" id="PTHR40057:SF1">
    <property type="entry name" value="SLR1162 PROTEIN"/>
    <property type="match status" value="1"/>
</dbReference>